<dbReference type="Gene3D" id="6.10.250.3180">
    <property type="match status" value="1"/>
</dbReference>
<dbReference type="PANTHER" id="PTHR47543">
    <property type="entry name" value="OS08G0169600 PROTEIN"/>
    <property type="match status" value="1"/>
</dbReference>
<dbReference type="InterPro" id="IPR010684">
    <property type="entry name" value="RNA_pol_II_trans_fac_SIII_A"/>
</dbReference>
<feature type="compositionally biased region" description="Polar residues" evidence="1">
    <location>
        <begin position="266"/>
        <end position="276"/>
    </location>
</feature>
<name>A0AAD3P4B3_NEPGR</name>
<proteinExistence type="predicted"/>
<gene>
    <name evidence="2" type="ORF">Nepgr_000334</name>
</gene>
<dbReference type="Pfam" id="PF06881">
    <property type="entry name" value="Elongin_A"/>
    <property type="match status" value="1"/>
</dbReference>
<comment type="caution">
    <text evidence="2">The sequence shown here is derived from an EMBL/GenBank/DDBJ whole genome shotgun (WGS) entry which is preliminary data.</text>
</comment>
<organism evidence="2 3">
    <name type="scientific">Nepenthes gracilis</name>
    <name type="common">Slender pitcher plant</name>
    <dbReference type="NCBI Taxonomy" id="150966"/>
    <lineage>
        <taxon>Eukaryota</taxon>
        <taxon>Viridiplantae</taxon>
        <taxon>Streptophyta</taxon>
        <taxon>Embryophyta</taxon>
        <taxon>Tracheophyta</taxon>
        <taxon>Spermatophyta</taxon>
        <taxon>Magnoliopsida</taxon>
        <taxon>eudicotyledons</taxon>
        <taxon>Gunneridae</taxon>
        <taxon>Pentapetalae</taxon>
        <taxon>Caryophyllales</taxon>
        <taxon>Nepenthaceae</taxon>
        <taxon>Nepenthes</taxon>
    </lineage>
</organism>
<dbReference type="GO" id="GO:0006368">
    <property type="term" value="P:transcription elongation by RNA polymerase II"/>
    <property type="evidence" value="ECO:0007669"/>
    <property type="project" value="InterPro"/>
</dbReference>
<evidence type="ECO:0008006" key="4">
    <source>
        <dbReference type="Google" id="ProtNLM"/>
    </source>
</evidence>
<dbReference type="GO" id="GO:0070449">
    <property type="term" value="C:elongin complex"/>
    <property type="evidence" value="ECO:0007669"/>
    <property type="project" value="InterPro"/>
</dbReference>
<sequence length="293" mass="33505">MRGGLSRAVSCWKDAGFFFLFFSKRRLVPCSSFLEAIDLEDSESPSTVSYAISLFDRLDIYIGEMRSRFIHISDRGKRVEGKVPALVDLCVQTAIDNVRYIGDVGETDTHLLERILPHCTVEQLMHVENMTEGRDLSPVTNKLWRKFYEAKFGVANVNLVVERMNRHNITYSWRQLYQAKLKVQDQVQKESVERLTQLYKKEDARKQSRQIKICTKVPPATKKRGFCGGFGAENKFSNAKSNLMKKAKVDYLNSRELQNRVAIKRSASQKSTSVGSSMKPLGMNSASTLKFRR</sequence>
<evidence type="ECO:0000313" key="2">
    <source>
        <dbReference type="EMBL" id="GMG98494.1"/>
    </source>
</evidence>
<dbReference type="Proteomes" id="UP001279734">
    <property type="component" value="Unassembled WGS sequence"/>
</dbReference>
<evidence type="ECO:0000256" key="1">
    <source>
        <dbReference type="SAM" id="MobiDB-lite"/>
    </source>
</evidence>
<dbReference type="AlphaFoldDB" id="A0AAD3P4B3"/>
<dbReference type="PANTHER" id="PTHR47543:SF2">
    <property type="entry name" value="RNA POLYMERASE II TRANSCRIPTION FACTOR SIII SUBUNIT A"/>
    <property type="match status" value="1"/>
</dbReference>
<accession>A0AAD3P4B3</accession>
<feature type="region of interest" description="Disordered" evidence="1">
    <location>
        <begin position="263"/>
        <end position="293"/>
    </location>
</feature>
<dbReference type="EMBL" id="BSYO01000001">
    <property type="protein sequence ID" value="GMG98494.1"/>
    <property type="molecule type" value="Genomic_DNA"/>
</dbReference>
<protein>
    <recommendedName>
        <fullName evidence="4">Elongin-A</fullName>
    </recommendedName>
</protein>
<feature type="compositionally biased region" description="Polar residues" evidence="1">
    <location>
        <begin position="284"/>
        <end position="293"/>
    </location>
</feature>
<reference evidence="2" key="1">
    <citation type="submission" date="2023-05" db="EMBL/GenBank/DDBJ databases">
        <title>Nepenthes gracilis genome sequencing.</title>
        <authorList>
            <person name="Fukushima K."/>
        </authorList>
    </citation>
    <scope>NUCLEOTIDE SEQUENCE</scope>
    <source>
        <strain evidence="2">SING2019-196</strain>
    </source>
</reference>
<evidence type="ECO:0000313" key="3">
    <source>
        <dbReference type="Proteomes" id="UP001279734"/>
    </source>
</evidence>
<keyword evidence="3" id="KW-1185">Reference proteome</keyword>